<evidence type="ECO:0000313" key="1">
    <source>
        <dbReference type="EMBL" id="SNS80888.1"/>
    </source>
</evidence>
<accession>A0A239HIL3</accession>
<reference evidence="1 2" key="1">
    <citation type="submission" date="2017-06" db="EMBL/GenBank/DDBJ databases">
        <authorList>
            <person name="Kim H.J."/>
            <person name="Triplett B.A."/>
        </authorList>
    </citation>
    <scope>NUCLEOTIDE SEQUENCE [LARGE SCALE GENOMIC DNA]</scope>
    <source>
        <strain evidence="1 2">DSM 19307</strain>
    </source>
</reference>
<dbReference type="EMBL" id="FZPD01000002">
    <property type="protein sequence ID" value="SNS80888.1"/>
    <property type="molecule type" value="Genomic_DNA"/>
</dbReference>
<dbReference type="PROSITE" id="PS51257">
    <property type="entry name" value="PROKAR_LIPOPROTEIN"/>
    <property type="match status" value="1"/>
</dbReference>
<keyword evidence="2" id="KW-1185">Reference proteome</keyword>
<dbReference type="RefSeq" id="WP_089356065.1">
    <property type="nucleotide sequence ID" value="NZ_FZPD01000002.1"/>
</dbReference>
<dbReference type="OrthoDB" id="980982at2"/>
<dbReference type="Proteomes" id="UP000198393">
    <property type="component" value="Unassembled WGS sequence"/>
</dbReference>
<proteinExistence type="predicted"/>
<dbReference type="AlphaFoldDB" id="A0A239HIL3"/>
<name>A0A239HIL3_EKHLU</name>
<organism evidence="1 2">
    <name type="scientific">Ekhidna lutea</name>
    <dbReference type="NCBI Taxonomy" id="447679"/>
    <lineage>
        <taxon>Bacteria</taxon>
        <taxon>Pseudomonadati</taxon>
        <taxon>Bacteroidota</taxon>
        <taxon>Cytophagia</taxon>
        <taxon>Cytophagales</taxon>
        <taxon>Reichenbachiellaceae</taxon>
        <taxon>Ekhidna</taxon>
    </lineage>
</organism>
<sequence>MNRKLLYLGLIMATLTSCFDKDIFPDTPSIAFEDIKFIDTQSTDSLKLTFTFEDGNGDVGLDDGPDLLVPYQIYDLIIDSEDSVITISTDPSRISPPLFKAPVFIGENNGEVEYIFFPGDKVLFSDEDNRPPYSCDSYEIIESDTFYIARNEFYYNFHIEFQRKLGEDSYEPINFRQIFNNPDCSLGNFNGRIPYYDPEGKSGTITYSMLSQAFRLAFLDDVIRVKFYIYDRARNKSNEVVSPDFVLADITQSQ</sequence>
<protein>
    <submittedName>
        <fullName evidence="1">Uncharacterized protein</fullName>
    </submittedName>
</protein>
<evidence type="ECO:0000313" key="2">
    <source>
        <dbReference type="Proteomes" id="UP000198393"/>
    </source>
</evidence>
<gene>
    <name evidence="1" type="ORF">SAMN05421640_1321</name>
</gene>